<name>K6X046_9MICO</name>
<evidence type="ECO:0000313" key="2">
    <source>
        <dbReference type="Proteomes" id="UP000008366"/>
    </source>
</evidence>
<dbReference type="eggNOG" id="ENOG5031XFW">
    <property type="taxonomic scope" value="Bacteria"/>
</dbReference>
<comment type="caution">
    <text evidence="1">The sequence shown here is derived from an EMBL/GenBank/DDBJ whole genome shotgun (WGS) entry which is preliminary data.</text>
</comment>
<dbReference type="AlphaFoldDB" id="K6X046"/>
<protein>
    <recommendedName>
        <fullName evidence="3">Knr4/Smi1-like domain-containing protein</fullName>
    </recommendedName>
</protein>
<sequence length="188" mass="21361">MAVADHLVEIWDGLTRLRQLQTTDGLQPGLNREAVSRGLGRHGLPTDSSVESLYGWRNGTRTAGLTLGQMWLFPNFYLLPLQDALANLETFRTNPRWHDQWLPLFADGGGDFYLVDFSSGGRPIRHFRLDETEQPIEHSSLEKMLETLAAAFREGIFFNDDEGYLDMDFDAFSALAARIDPGILWWTE</sequence>
<reference evidence="1 2" key="1">
    <citation type="submission" date="2012-08" db="EMBL/GenBank/DDBJ databases">
        <title>Whole genome shotgun sequence of Kineosphaera limosa NBRC 100340.</title>
        <authorList>
            <person name="Yoshida I."/>
            <person name="Isaki S."/>
            <person name="Hosoyama A."/>
            <person name="Tsuchikane K."/>
            <person name="Katsumata H."/>
            <person name="Ando Y."/>
            <person name="Ohji S."/>
            <person name="Hamada M."/>
            <person name="Tamura T."/>
            <person name="Yamazoe A."/>
            <person name="Yamazaki S."/>
            <person name="Fujita N."/>
        </authorList>
    </citation>
    <scope>NUCLEOTIDE SEQUENCE [LARGE SCALE GENOMIC DNA]</scope>
    <source>
        <strain evidence="1 2">NBRC 100340</strain>
    </source>
</reference>
<dbReference type="EMBL" id="BAHD01000079">
    <property type="protein sequence ID" value="GAB97727.1"/>
    <property type="molecule type" value="Genomic_DNA"/>
</dbReference>
<gene>
    <name evidence="1" type="ORF">KILIM_079_00250</name>
</gene>
<evidence type="ECO:0000313" key="1">
    <source>
        <dbReference type="EMBL" id="GAB97727.1"/>
    </source>
</evidence>
<dbReference type="STRING" id="1184609.KILIM_079_00250"/>
<keyword evidence="2" id="KW-1185">Reference proteome</keyword>
<evidence type="ECO:0008006" key="3">
    <source>
        <dbReference type="Google" id="ProtNLM"/>
    </source>
</evidence>
<proteinExistence type="predicted"/>
<accession>K6X046</accession>
<dbReference type="OrthoDB" id="8452208at2"/>
<organism evidence="1 2">
    <name type="scientific">Kineosphaera limosa NBRC 100340</name>
    <dbReference type="NCBI Taxonomy" id="1184609"/>
    <lineage>
        <taxon>Bacteria</taxon>
        <taxon>Bacillati</taxon>
        <taxon>Actinomycetota</taxon>
        <taxon>Actinomycetes</taxon>
        <taxon>Micrococcales</taxon>
        <taxon>Dermatophilaceae</taxon>
        <taxon>Kineosphaera</taxon>
    </lineage>
</organism>
<dbReference type="Proteomes" id="UP000008366">
    <property type="component" value="Unassembled WGS sequence"/>
</dbReference>
<dbReference type="RefSeq" id="WP_006594259.1">
    <property type="nucleotide sequence ID" value="NZ_BAHD01000079.1"/>
</dbReference>